<sequence>MYKSRGYDEDKKYNVIYRAVKHAVSRTVLSVQTDATAYYNMSSSPPGQLSQAQTNPERWLVNQ</sequence>
<dbReference type="EMBL" id="GBXM01085353">
    <property type="protein sequence ID" value="JAH23224.1"/>
    <property type="molecule type" value="Transcribed_RNA"/>
</dbReference>
<organism evidence="2">
    <name type="scientific">Anguilla anguilla</name>
    <name type="common">European freshwater eel</name>
    <name type="synonym">Muraena anguilla</name>
    <dbReference type="NCBI Taxonomy" id="7936"/>
    <lineage>
        <taxon>Eukaryota</taxon>
        <taxon>Metazoa</taxon>
        <taxon>Chordata</taxon>
        <taxon>Craniata</taxon>
        <taxon>Vertebrata</taxon>
        <taxon>Euteleostomi</taxon>
        <taxon>Actinopterygii</taxon>
        <taxon>Neopterygii</taxon>
        <taxon>Teleostei</taxon>
        <taxon>Anguilliformes</taxon>
        <taxon>Anguillidae</taxon>
        <taxon>Anguilla</taxon>
    </lineage>
</organism>
<protein>
    <submittedName>
        <fullName evidence="2">Uncharacterized protein</fullName>
    </submittedName>
</protein>
<name>A0A0E9R291_ANGAN</name>
<reference evidence="2" key="2">
    <citation type="journal article" date="2015" name="Fish Shellfish Immunol.">
        <title>Early steps in the European eel (Anguilla anguilla)-Vibrio vulnificus interaction in the gills: Role of the RtxA13 toxin.</title>
        <authorList>
            <person name="Callol A."/>
            <person name="Pajuelo D."/>
            <person name="Ebbesson L."/>
            <person name="Teles M."/>
            <person name="MacKenzie S."/>
            <person name="Amaro C."/>
        </authorList>
    </citation>
    <scope>NUCLEOTIDE SEQUENCE</scope>
</reference>
<dbReference type="AlphaFoldDB" id="A0A0E9R291"/>
<proteinExistence type="predicted"/>
<accession>A0A0E9R291</accession>
<feature type="region of interest" description="Disordered" evidence="1">
    <location>
        <begin position="41"/>
        <end position="63"/>
    </location>
</feature>
<evidence type="ECO:0000313" key="2">
    <source>
        <dbReference type="EMBL" id="JAH23224.1"/>
    </source>
</evidence>
<evidence type="ECO:0000256" key="1">
    <source>
        <dbReference type="SAM" id="MobiDB-lite"/>
    </source>
</evidence>
<reference evidence="2" key="1">
    <citation type="submission" date="2014-11" db="EMBL/GenBank/DDBJ databases">
        <authorList>
            <person name="Amaro Gonzalez C."/>
        </authorList>
    </citation>
    <scope>NUCLEOTIDE SEQUENCE</scope>
</reference>